<keyword evidence="1" id="KW-0614">Plasmid</keyword>
<evidence type="ECO:0000313" key="2">
    <source>
        <dbReference type="Proteomes" id="UP000830401"/>
    </source>
</evidence>
<reference evidence="1" key="1">
    <citation type="submission" date="2022-04" db="EMBL/GenBank/DDBJ databases">
        <title>Hymenobacter sp. isolated from the air.</title>
        <authorList>
            <person name="Won M."/>
            <person name="Lee C.-M."/>
            <person name="Woen H.-Y."/>
            <person name="Kwon S.-W."/>
        </authorList>
    </citation>
    <scope>NUCLEOTIDE SEQUENCE</scope>
    <source>
        <strain evidence="1">5420S-77</strain>
        <plasmid evidence="1">unnamed4</plasmid>
    </source>
</reference>
<keyword evidence="2" id="KW-1185">Reference proteome</keyword>
<name>A0ABY4GE71_9BACT</name>
<gene>
    <name evidence="1" type="ORF">MUN86_27570</name>
</gene>
<geneLocation type="plasmid" evidence="1 2">
    <name>unnamed4</name>
</geneLocation>
<dbReference type="Proteomes" id="UP000830401">
    <property type="component" value="Plasmid unnamed4"/>
</dbReference>
<evidence type="ECO:0000313" key="1">
    <source>
        <dbReference type="EMBL" id="UOQ69216.1"/>
    </source>
</evidence>
<proteinExistence type="predicted"/>
<organism evidence="1 2">
    <name type="scientific">Hymenobacter volaticus</name>
    <dbReference type="NCBI Taxonomy" id="2932254"/>
    <lineage>
        <taxon>Bacteria</taxon>
        <taxon>Pseudomonadati</taxon>
        <taxon>Bacteroidota</taxon>
        <taxon>Cytophagia</taxon>
        <taxon>Cytophagales</taxon>
        <taxon>Hymenobacteraceae</taxon>
        <taxon>Hymenobacter</taxon>
    </lineage>
</organism>
<dbReference type="EMBL" id="CP095065">
    <property type="protein sequence ID" value="UOQ69216.1"/>
    <property type="molecule type" value="Genomic_DNA"/>
</dbReference>
<evidence type="ECO:0008006" key="3">
    <source>
        <dbReference type="Google" id="ProtNLM"/>
    </source>
</evidence>
<sequence length="67" mass="7410">MVHVVAKAPACANCAYVFVLTEPAEFCPRCGQQNHGSLGVGHVAEEFLEGVFHFDGKIFRRCEKFPL</sequence>
<dbReference type="RefSeq" id="WP_245126970.1">
    <property type="nucleotide sequence ID" value="NZ_CP095065.1"/>
</dbReference>
<accession>A0ABY4GE71</accession>
<protein>
    <recommendedName>
        <fullName evidence="3">DUF35 domain-containing protein</fullName>
    </recommendedName>
</protein>